<keyword evidence="2" id="KW-0687">Ribonucleoprotein</keyword>
<dbReference type="Gene3D" id="2.30.30.100">
    <property type="match status" value="1"/>
</dbReference>
<dbReference type="InterPro" id="IPR010920">
    <property type="entry name" value="LSM_dom_sf"/>
</dbReference>
<dbReference type="GO" id="GO:0008266">
    <property type="term" value="F:poly(U) RNA binding"/>
    <property type="evidence" value="ECO:0007669"/>
    <property type="project" value="EnsemblFungi"/>
</dbReference>
<reference evidence="4" key="1">
    <citation type="submission" date="2013-12" db="EMBL/GenBank/DDBJ databases">
        <authorList>
            <person name="Genoscope - CEA"/>
        </authorList>
    </citation>
    <scope>NUCLEOTIDE SEQUENCE</scope>
    <source>
        <strain evidence="4">CBS 1993</strain>
    </source>
</reference>
<dbReference type="InterPro" id="IPR047575">
    <property type="entry name" value="Sm"/>
</dbReference>
<accession>W6MGN8</accession>
<feature type="domain" description="Sm" evidence="3">
    <location>
        <begin position="1"/>
        <end position="67"/>
    </location>
</feature>
<dbReference type="PIRSF" id="PIRSF037188">
    <property type="entry name" value="U6_snRNA_Lsm7"/>
    <property type="match status" value="1"/>
</dbReference>
<dbReference type="RefSeq" id="XP_022457336.1">
    <property type="nucleotide sequence ID" value="XM_022603456.1"/>
</dbReference>
<dbReference type="GO" id="GO:0000290">
    <property type="term" value="P:deadenylation-dependent decapping of nuclear-transcribed mRNA"/>
    <property type="evidence" value="ECO:0007669"/>
    <property type="project" value="EnsemblFungi"/>
</dbReference>
<dbReference type="GO" id="GO:0005730">
    <property type="term" value="C:nucleolus"/>
    <property type="evidence" value="ECO:0007669"/>
    <property type="project" value="EnsemblFungi"/>
</dbReference>
<evidence type="ECO:0000259" key="3">
    <source>
        <dbReference type="PROSITE" id="PS52002"/>
    </source>
</evidence>
<dbReference type="GO" id="GO:0000932">
    <property type="term" value="C:P-body"/>
    <property type="evidence" value="ECO:0007669"/>
    <property type="project" value="EnsemblFungi"/>
</dbReference>
<evidence type="ECO:0000256" key="1">
    <source>
        <dbReference type="ARBA" id="ARBA00006850"/>
    </source>
</evidence>
<dbReference type="PANTHER" id="PTHR10553:SF5">
    <property type="entry name" value="U6 SNRNA-ASSOCIATED SM-LIKE PROTEIN LSM7"/>
    <property type="match status" value="1"/>
</dbReference>
<dbReference type="STRING" id="1382522.W6MGN8"/>
<dbReference type="GO" id="GO:0000398">
    <property type="term" value="P:mRNA splicing, via spliceosome"/>
    <property type="evidence" value="ECO:0007669"/>
    <property type="project" value="EnsemblFungi"/>
</dbReference>
<dbReference type="SUPFAM" id="SSF50182">
    <property type="entry name" value="Sm-like ribonucleoproteins"/>
    <property type="match status" value="1"/>
</dbReference>
<dbReference type="InterPro" id="IPR001163">
    <property type="entry name" value="Sm_dom_euk/arc"/>
</dbReference>
<dbReference type="AlphaFoldDB" id="W6MGN8"/>
<dbReference type="GeneID" id="34518724"/>
<evidence type="ECO:0000256" key="2">
    <source>
        <dbReference type="ARBA" id="ARBA00023274"/>
    </source>
</evidence>
<dbReference type="GO" id="GO:0030490">
    <property type="term" value="P:maturation of SSU-rRNA"/>
    <property type="evidence" value="ECO:0007669"/>
    <property type="project" value="EnsemblFungi"/>
</dbReference>
<organism evidence="4 5">
    <name type="scientific">Kuraishia capsulata CBS 1993</name>
    <dbReference type="NCBI Taxonomy" id="1382522"/>
    <lineage>
        <taxon>Eukaryota</taxon>
        <taxon>Fungi</taxon>
        <taxon>Dikarya</taxon>
        <taxon>Ascomycota</taxon>
        <taxon>Saccharomycotina</taxon>
        <taxon>Pichiomycetes</taxon>
        <taxon>Pichiales</taxon>
        <taxon>Pichiaceae</taxon>
        <taxon>Kuraishia</taxon>
    </lineage>
</organism>
<dbReference type="InterPro" id="IPR044641">
    <property type="entry name" value="Lsm7/SmG-like"/>
</dbReference>
<dbReference type="GO" id="GO:0005688">
    <property type="term" value="C:U6 snRNP"/>
    <property type="evidence" value="ECO:0007669"/>
    <property type="project" value="EnsemblFungi"/>
</dbReference>
<dbReference type="GO" id="GO:0046540">
    <property type="term" value="C:U4/U6 x U5 tri-snRNP complex"/>
    <property type="evidence" value="ECO:0007669"/>
    <property type="project" value="EnsemblFungi"/>
</dbReference>
<dbReference type="PANTHER" id="PTHR10553">
    <property type="entry name" value="SMALL NUCLEAR RIBONUCLEOPROTEIN"/>
    <property type="match status" value="1"/>
</dbReference>
<dbReference type="PROSITE" id="PS52002">
    <property type="entry name" value="SM"/>
    <property type="match status" value="1"/>
</dbReference>
<name>W6MGN8_9ASCO</name>
<proteinExistence type="inferred from homology"/>
<dbReference type="GO" id="GO:0005732">
    <property type="term" value="C:sno(s)RNA-containing ribonucleoprotein complex"/>
    <property type="evidence" value="ECO:0007669"/>
    <property type="project" value="EnsemblFungi"/>
</dbReference>
<dbReference type="GO" id="GO:0005682">
    <property type="term" value="C:U5 snRNP"/>
    <property type="evidence" value="ECO:0007669"/>
    <property type="project" value="EnsemblFungi"/>
</dbReference>
<keyword evidence="5" id="KW-1185">Reference proteome</keyword>
<dbReference type="GO" id="GO:0071004">
    <property type="term" value="C:U2-type prespliceosome"/>
    <property type="evidence" value="ECO:0007669"/>
    <property type="project" value="TreeGrafter"/>
</dbReference>
<dbReference type="EMBL" id="HG793126">
    <property type="protein sequence ID" value="CDK25324.1"/>
    <property type="molecule type" value="Genomic_DNA"/>
</dbReference>
<sequence length="80" mass="8477">MTLNLTLTARAVAGTLKGYDQLMNLVLDEVVETLKDTETGAKTGERTLGLIVVRSTGLLTISPAEGSEIIDNPFVTAAQE</sequence>
<dbReference type="GO" id="GO:1990726">
    <property type="term" value="C:Lsm1-7-Pat1 complex"/>
    <property type="evidence" value="ECO:0007669"/>
    <property type="project" value="EnsemblFungi"/>
</dbReference>
<gene>
    <name evidence="4" type="ORF">KUCA_T00001293001</name>
</gene>
<dbReference type="GO" id="GO:0071013">
    <property type="term" value="C:catalytic step 2 spliceosome"/>
    <property type="evidence" value="ECO:0007669"/>
    <property type="project" value="TreeGrafter"/>
</dbReference>
<dbReference type="OrthoDB" id="274944at2759"/>
<protein>
    <recommendedName>
        <fullName evidence="3">Sm domain-containing protein</fullName>
    </recommendedName>
</protein>
<dbReference type="HOGENOM" id="CLU_076902_3_4_1"/>
<comment type="similarity">
    <text evidence="1">Belongs to the snRNP Sm proteins family.</text>
</comment>
<evidence type="ECO:0000313" key="5">
    <source>
        <dbReference type="Proteomes" id="UP000019384"/>
    </source>
</evidence>
<dbReference type="Proteomes" id="UP000019384">
    <property type="component" value="Unassembled WGS sequence"/>
</dbReference>
<dbReference type="GO" id="GO:0030620">
    <property type="term" value="F:U2 snRNA binding"/>
    <property type="evidence" value="ECO:0007669"/>
    <property type="project" value="EnsemblFungi"/>
</dbReference>
<dbReference type="SMART" id="SM00651">
    <property type="entry name" value="Sm"/>
    <property type="match status" value="1"/>
</dbReference>
<evidence type="ECO:0000313" key="4">
    <source>
        <dbReference type="EMBL" id="CDK25324.1"/>
    </source>
</evidence>
<dbReference type="GO" id="GO:0008033">
    <property type="term" value="P:tRNA processing"/>
    <property type="evidence" value="ECO:0007669"/>
    <property type="project" value="EnsemblFungi"/>
</dbReference>
<reference evidence="4" key="2">
    <citation type="submission" date="2014-02" db="EMBL/GenBank/DDBJ databases">
        <title>Complete DNA sequence of /Kuraishia capsulata/ illustrates novel genomic features among budding yeasts (/Saccharomycotina/).</title>
        <authorList>
            <person name="Morales L."/>
            <person name="Noel B."/>
            <person name="Porcel B."/>
            <person name="Marcet-Houben M."/>
            <person name="Hullo M-F."/>
            <person name="Sacerdot C."/>
            <person name="Tekaia F."/>
            <person name="Leh-Louis V."/>
            <person name="Despons L."/>
            <person name="Khanna V."/>
            <person name="Aury J-M."/>
            <person name="Barbe V."/>
            <person name="Couloux A."/>
            <person name="Labadie K."/>
            <person name="Pelletier E."/>
            <person name="Souciet J-L."/>
            <person name="Boekhout T."/>
            <person name="Gabaldon T."/>
            <person name="Wincker P."/>
            <person name="Dujon B."/>
        </authorList>
    </citation>
    <scope>NUCLEOTIDE SEQUENCE</scope>
    <source>
        <strain evidence="4">CBS 1993</strain>
    </source>
</reference>
<dbReference type="Pfam" id="PF01423">
    <property type="entry name" value="LSM"/>
    <property type="match status" value="1"/>
</dbReference>